<dbReference type="Proteomes" id="UP000887563">
    <property type="component" value="Unplaced"/>
</dbReference>
<dbReference type="Pfam" id="PF18701">
    <property type="entry name" value="DUF5641"/>
    <property type="match status" value="1"/>
</dbReference>
<dbReference type="PANTHER" id="PTHR47331">
    <property type="entry name" value="PHD-TYPE DOMAIN-CONTAINING PROTEIN"/>
    <property type="match status" value="1"/>
</dbReference>
<feature type="region of interest" description="Disordered" evidence="1">
    <location>
        <begin position="67"/>
        <end position="87"/>
    </location>
</feature>
<dbReference type="AlphaFoldDB" id="A0A914KZZ5"/>
<keyword evidence="3" id="KW-1185">Reference proteome</keyword>
<reference evidence="4" key="1">
    <citation type="submission" date="2022-11" db="UniProtKB">
        <authorList>
            <consortium name="WormBaseParasite"/>
        </authorList>
    </citation>
    <scope>IDENTIFICATION</scope>
</reference>
<sequence>MVGLVKYSLKRTVGKKLLEEEELRTLISEVQNVVNSRPLNFIPDSEQIIPLRPVDFLIPYEEGNSEFPHLPKADMEDPDYRPQKKTNKEELVEEIRKASDRINKFWEIWTAEYLLALRERKNNIKKCPSAENPPKAGDIVIIRDDETKNRGVWKLGKIEKLLQVNVPL</sequence>
<name>A0A914KZZ5_MELIC</name>
<evidence type="ECO:0000313" key="4">
    <source>
        <dbReference type="WBParaSite" id="Minc3s00155g06277"/>
    </source>
</evidence>
<organism evidence="3 4">
    <name type="scientific">Meloidogyne incognita</name>
    <name type="common">Southern root-knot nematode worm</name>
    <name type="synonym">Oxyuris incognita</name>
    <dbReference type="NCBI Taxonomy" id="6306"/>
    <lineage>
        <taxon>Eukaryota</taxon>
        <taxon>Metazoa</taxon>
        <taxon>Ecdysozoa</taxon>
        <taxon>Nematoda</taxon>
        <taxon>Chromadorea</taxon>
        <taxon>Rhabditida</taxon>
        <taxon>Tylenchina</taxon>
        <taxon>Tylenchomorpha</taxon>
        <taxon>Tylenchoidea</taxon>
        <taxon>Meloidogynidae</taxon>
        <taxon>Meloidogyninae</taxon>
        <taxon>Meloidogyne</taxon>
        <taxon>Meloidogyne incognita group</taxon>
    </lineage>
</organism>
<accession>A0A914KZZ5</accession>
<evidence type="ECO:0000259" key="2">
    <source>
        <dbReference type="Pfam" id="PF18701"/>
    </source>
</evidence>
<dbReference type="InterPro" id="IPR040676">
    <property type="entry name" value="DUF5641"/>
</dbReference>
<evidence type="ECO:0000313" key="3">
    <source>
        <dbReference type="Proteomes" id="UP000887563"/>
    </source>
</evidence>
<feature type="domain" description="DUF5641" evidence="2">
    <location>
        <begin position="99"/>
        <end position="162"/>
    </location>
</feature>
<protein>
    <submittedName>
        <fullName evidence="4">DUF5641 domain-containing protein</fullName>
    </submittedName>
</protein>
<evidence type="ECO:0000256" key="1">
    <source>
        <dbReference type="SAM" id="MobiDB-lite"/>
    </source>
</evidence>
<dbReference type="WBParaSite" id="Minc3s00155g06277">
    <property type="protein sequence ID" value="Minc3s00155g06277"/>
    <property type="gene ID" value="Minc3s00155g06277"/>
</dbReference>
<feature type="compositionally biased region" description="Basic and acidic residues" evidence="1">
    <location>
        <begin position="69"/>
        <end position="87"/>
    </location>
</feature>
<proteinExistence type="predicted"/>